<dbReference type="PROSITE" id="PS51257">
    <property type="entry name" value="PROKAR_LIPOPROTEIN"/>
    <property type="match status" value="1"/>
</dbReference>
<dbReference type="PATRIC" id="fig|546269.5.peg.1547"/>
<name>D6GQQ4_FILAD</name>
<evidence type="ECO:0000313" key="1">
    <source>
        <dbReference type="EMBL" id="EFE29107.1"/>
    </source>
</evidence>
<gene>
    <name evidence="1" type="ordered locus">HMPREF0389_01029</name>
</gene>
<protein>
    <recommendedName>
        <fullName evidence="3">Lipoprotein</fullName>
    </recommendedName>
</protein>
<evidence type="ECO:0000313" key="2">
    <source>
        <dbReference type="Proteomes" id="UP000007468"/>
    </source>
</evidence>
<reference evidence="2" key="1">
    <citation type="submission" date="2010-12" db="EMBL/GenBank/DDBJ databases">
        <title>The genome sequence of Filifactor alocis strain ATCC 35896.</title>
        <authorList>
            <consortium name="The Broad Institute Genome Sequencing Platform"/>
            <person name="Ward D."/>
            <person name="Earl A."/>
            <person name="Feldgarden M."/>
            <person name="Young S.K."/>
            <person name="Gargeya S."/>
            <person name="Zeng Q."/>
            <person name="Alvarado L."/>
            <person name="Berlin A."/>
            <person name="Bochicchio J."/>
            <person name="Chapman S.B."/>
            <person name="Chen Z."/>
            <person name="Freedman E."/>
            <person name="Gellesch M."/>
            <person name="Goldberg J."/>
            <person name="Griggs A."/>
            <person name="Gujja S."/>
            <person name="Heilman E."/>
            <person name="Heiman D."/>
            <person name="Howarth C."/>
            <person name="Mehta T."/>
            <person name="Neiman D."/>
            <person name="Pearson M."/>
            <person name="Roberts A."/>
            <person name="Saif S."/>
            <person name="Shea T."/>
            <person name="Shenoy N."/>
            <person name="Sisk P."/>
            <person name="Stolte C."/>
            <person name="Sykes S."/>
            <person name="White J."/>
            <person name="Yandava C."/>
            <person name="Izard J."/>
            <person name="Blanton J.M."/>
            <person name="Baranova O.V."/>
            <person name="Tanner A.C."/>
            <person name="Dewhirst F.E."/>
            <person name="Haas B."/>
            <person name="Nusbaum C."/>
            <person name="Birren B."/>
        </authorList>
    </citation>
    <scope>NUCLEOTIDE SEQUENCE [LARGE SCALE GENOMIC DNA]</scope>
    <source>
        <strain evidence="2">ATCC 35896 / D40 B5</strain>
    </source>
</reference>
<dbReference type="RefSeq" id="WP_014263015.1">
    <property type="nucleotide sequence ID" value="NC_016630.1"/>
</dbReference>
<dbReference type="Proteomes" id="UP000007468">
    <property type="component" value="Chromosome"/>
</dbReference>
<accession>D6GQQ4</accession>
<dbReference type="EMBL" id="CP002390">
    <property type="protein sequence ID" value="EFE29107.1"/>
    <property type="molecule type" value="Genomic_DNA"/>
</dbReference>
<dbReference type="eggNOG" id="ENOG502Z7K1">
    <property type="taxonomic scope" value="Bacteria"/>
</dbReference>
<organism evidence="1 2">
    <name type="scientific">Filifactor alocis (strain ATCC 35896 / CCUG 47790 / D40 B5)</name>
    <name type="common">Fusobacterium alocis</name>
    <dbReference type="NCBI Taxonomy" id="546269"/>
    <lineage>
        <taxon>Bacteria</taxon>
        <taxon>Bacillati</taxon>
        <taxon>Bacillota</taxon>
        <taxon>Clostridia</taxon>
        <taxon>Peptostreptococcales</taxon>
        <taxon>Filifactoraceae</taxon>
        <taxon>Filifactor</taxon>
    </lineage>
</organism>
<dbReference type="AlphaFoldDB" id="D6GQQ4"/>
<dbReference type="OrthoDB" id="362659at2"/>
<sequence>MKFLKFVFIFATIGTIILLTGCGHSAEEDKQRIVNWLNDTYGENAYTIEQNPKNKRYFIVELHEYPELKFNTTVVRDVKRGTSYLWSDVDEVFCESAIQQFTKSNTISPDTLSYDEDIQYVYSTEASSLEELKTSYDKMISFITFVSEHYPIIVDTGALDMRMDVGGIRLKGRDDSDKWIYLDIAEAKDKKLNIKPYEEIYHELKPMLMTHPENPKGLLFHADVGRSFLLGSDTFDDCLYKNLVLDNAENNTPEKLRKIILQPGELSEPYTFESESDYEFTTVTVQAKNLSKSPASLLDATIVKAKIHPQTGTGIHISSTWIELEEDPRRGEWVDPYKVLGISPPKTEQEKKEGVPYKNAKVLFTMSESYNSVKEVTLTFQE</sequence>
<dbReference type="KEGG" id="faa:HMPREF0389_01029"/>
<evidence type="ECO:0008006" key="3">
    <source>
        <dbReference type="Google" id="ProtNLM"/>
    </source>
</evidence>
<proteinExistence type="predicted"/>
<keyword evidence="2" id="KW-1185">Reference proteome</keyword>